<dbReference type="InterPro" id="IPR036875">
    <property type="entry name" value="Znf_CCHC_sf"/>
</dbReference>
<name>A0AAV4GEW6_9GAST</name>
<feature type="region of interest" description="Disordered" evidence="2">
    <location>
        <begin position="746"/>
        <end position="773"/>
    </location>
</feature>
<evidence type="ECO:0000256" key="2">
    <source>
        <dbReference type="SAM" id="MobiDB-lite"/>
    </source>
</evidence>
<sequence>MLEVERKSDEEKLIGMKELGGLKVKVTRDSYLNTSRGVVNHRDLRGRREEQFVEWIPGVISARRIEIKRGEGKIKTNSYVLTFDSPTPPSEVKAGYLPVKVRPYVPTPMRCFRCHRFGHGRVRCRVKEELCVRCREPGHRGDECKRNPRCVNCKGEHPANSRSCPKYMEEQAILRYRAQNGGTFGQARAAVIVEVAKEVRPKLYAQAVRGGPIHKVTAPVPTPNKSEIAPLALYSATRRTDHSNNKNTSEETRKPQTCGRCGADPEVDLESIDSIWSGACLRTLVVLAAGQAERLRLRRLRHLHGIAVRNLQLAKNQTVDFSKLQVFFTLHKDGKGKALYTSEKITGSLNPTWQNFDLTKCDQDIDLTTKFVVVRIWMSHGKASRVKIEANVHLSGLVFFADKLQIAGIHHQANTLLFGMFGGFFIHFNSCGSSSHLTDWLPDKAVPSDKIPAATLIDQALLRPSYNTNSLSRIHTVQRAIKQTQVSVRRIHSQLEDKLLSSSEHSDRLSDREVLLMKVRQLRQELLWQTQKRQSEQEALESFQALQDAKLMDIKQKRERLQNLSKETEENKSMHIQSKEMLVKENAQVLFRRKQIISEMVNLIYPITEDEKENFYICKVKLPNAENYQGQDEMRLSVSLGFTCHLVQMVSQFMDMPLRYPMVHRGSRSIIVDHIHSKLPEKDREFPLYGKGKEKFQYNYAVFLLNKNISQLRFYCGLGTNDLRQTLPNLKSLFVQRLGVRSTASLAEHQRRDGALSPTQSGTDSLRPGRHGSQLGFAQLQNIQGRPGTWAASLSASDLEQLGKGSASGKARSISSLMSGSSGGQSSVGAPVVEGIDLTSLNGGGSSSLNRNGSNVIIKPLVADGPEFGFNSSPLYQNGSYSAPPDRPGADDSVLRHDPQAIEEEEEENESDDLFKPSEEDSFFQVKRKQALDDINSVLEASENDEALLPSIREQVLGNGLIDVSNLALMSASPSSPESRTFQLVKSAAQAPSALTPDSSQNFSGEEGEETSGTKSTSSTSPRSLAESPSSPDQEKNGESTDSSPQPPSTEGESLTCHPDLPNPTAGDVSR</sequence>
<organism evidence="4 5">
    <name type="scientific">Elysia marginata</name>
    <dbReference type="NCBI Taxonomy" id="1093978"/>
    <lineage>
        <taxon>Eukaryota</taxon>
        <taxon>Metazoa</taxon>
        <taxon>Spiralia</taxon>
        <taxon>Lophotrochozoa</taxon>
        <taxon>Mollusca</taxon>
        <taxon>Gastropoda</taxon>
        <taxon>Heterobranchia</taxon>
        <taxon>Euthyneura</taxon>
        <taxon>Panpulmonata</taxon>
        <taxon>Sacoglossa</taxon>
        <taxon>Placobranchoidea</taxon>
        <taxon>Plakobranchidae</taxon>
        <taxon>Elysia</taxon>
    </lineage>
</organism>
<dbReference type="InterPro" id="IPR001878">
    <property type="entry name" value="Znf_CCHC"/>
</dbReference>
<keyword evidence="5" id="KW-1185">Reference proteome</keyword>
<feature type="region of interest" description="Disordered" evidence="2">
    <location>
        <begin position="805"/>
        <end position="828"/>
    </location>
</feature>
<evidence type="ECO:0000313" key="4">
    <source>
        <dbReference type="EMBL" id="GFR82955.1"/>
    </source>
</evidence>
<feature type="region of interest" description="Disordered" evidence="2">
    <location>
        <begin position="239"/>
        <end position="260"/>
    </location>
</feature>
<dbReference type="SMART" id="SM00343">
    <property type="entry name" value="ZnF_C2HC"/>
    <property type="match status" value="2"/>
</dbReference>
<evidence type="ECO:0000259" key="3">
    <source>
        <dbReference type="SMART" id="SM00343"/>
    </source>
</evidence>
<dbReference type="GO" id="GO:0000323">
    <property type="term" value="C:lytic vacuole"/>
    <property type="evidence" value="ECO:0007669"/>
    <property type="project" value="TreeGrafter"/>
</dbReference>
<feature type="compositionally biased region" description="Polar residues" evidence="2">
    <location>
        <begin position="972"/>
        <end position="984"/>
    </location>
</feature>
<feature type="compositionally biased region" description="Polar residues" evidence="2">
    <location>
        <begin position="1040"/>
        <end position="1053"/>
    </location>
</feature>
<dbReference type="GO" id="GO:0035493">
    <property type="term" value="P:SNARE complex assembly"/>
    <property type="evidence" value="ECO:0007669"/>
    <property type="project" value="TreeGrafter"/>
</dbReference>
<feature type="domain" description="CCHC-type" evidence="3">
    <location>
        <begin position="130"/>
        <end position="146"/>
    </location>
</feature>
<accession>A0AAV4GEW6</accession>
<protein>
    <submittedName>
        <fullName evidence="4">UV radiation resistance associated protein-like</fullName>
    </submittedName>
</protein>
<dbReference type="GO" id="GO:0003676">
    <property type="term" value="F:nucleic acid binding"/>
    <property type="evidence" value="ECO:0007669"/>
    <property type="project" value="InterPro"/>
</dbReference>
<evidence type="ECO:0000256" key="1">
    <source>
        <dbReference type="ARBA" id="ARBA00023054"/>
    </source>
</evidence>
<dbReference type="PANTHER" id="PTHR15157">
    <property type="entry name" value="UV RADIATION RESISTANCE-ASSOCIATED GENE PROTEIN"/>
    <property type="match status" value="1"/>
</dbReference>
<evidence type="ECO:0000313" key="5">
    <source>
        <dbReference type="Proteomes" id="UP000762676"/>
    </source>
</evidence>
<dbReference type="SUPFAM" id="SSF57756">
    <property type="entry name" value="Retrovirus zinc finger-like domains"/>
    <property type="match status" value="1"/>
</dbReference>
<dbReference type="AlphaFoldDB" id="A0AAV4GEW6"/>
<keyword evidence="1" id="KW-0175">Coiled coil</keyword>
<feature type="domain" description="CCHC-type" evidence="3">
    <location>
        <begin position="110"/>
        <end position="126"/>
    </location>
</feature>
<dbReference type="GO" id="GO:0005768">
    <property type="term" value="C:endosome"/>
    <property type="evidence" value="ECO:0007669"/>
    <property type="project" value="TreeGrafter"/>
</dbReference>
<dbReference type="PANTHER" id="PTHR15157:SF5">
    <property type="entry name" value="UV RADIATION RESISTANCE-ASSOCIATED GENE PROTEIN"/>
    <property type="match status" value="1"/>
</dbReference>
<feature type="compositionally biased region" description="Low complexity" evidence="2">
    <location>
        <begin position="1011"/>
        <end position="1032"/>
    </location>
</feature>
<feature type="compositionally biased region" description="Basic and acidic residues" evidence="2">
    <location>
        <begin position="239"/>
        <end position="254"/>
    </location>
</feature>
<feature type="compositionally biased region" description="Low complexity" evidence="2">
    <location>
        <begin position="813"/>
        <end position="828"/>
    </location>
</feature>
<gene>
    <name evidence="4" type="ORF">ElyMa_004111500</name>
</gene>
<reference evidence="4 5" key="1">
    <citation type="journal article" date="2021" name="Elife">
        <title>Chloroplast acquisition without the gene transfer in kleptoplastic sea slugs, Plakobranchus ocellatus.</title>
        <authorList>
            <person name="Maeda T."/>
            <person name="Takahashi S."/>
            <person name="Yoshida T."/>
            <person name="Shimamura S."/>
            <person name="Takaki Y."/>
            <person name="Nagai Y."/>
            <person name="Toyoda A."/>
            <person name="Suzuki Y."/>
            <person name="Arimoto A."/>
            <person name="Ishii H."/>
            <person name="Satoh N."/>
            <person name="Nishiyama T."/>
            <person name="Hasebe M."/>
            <person name="Maruyama T."/>
            <person name="Minagawa J."/>
            <person name="Obokata J."/>
            <person name="Shigenobu S."/>
        </authorList>
    </citation>
    <scope>NUCLEOTIDE SEQUENCE [LARGE SCALE GENOMIC DNA]</scope>
</reference>
<dbReference type="Proteomes" id="UP000762676">
    <property type="component" value="Unassembled WGS sequence"/>
</dbReference>
<dbReference type="GO" id="GO:0008270">
    <property type="term" value="F:zinc ion binding"/>
    <property type="evidence" value="ECO:0007669"/>
    <property type="project" value="InterPro"/>
</dbReference>
<dbReference type="EMBL" id="BMAT01008356">
    <property type="protein sequence ID" value="GFR82955.1"/>
    <property type="molecule type" value="Genomic_DNA"/>
</dbReference>
<proteinExistence type="predicted"/>
<feature type="region of interest" description="Disordered" evidence="2">
    <location>
        <begin position="971"/>
        <end position="1071"/>
    </location>
</feature>
<feature type="region of interest" description="Disordered" evidence="2">
    <location>
        <begin position="873"/>
        <end position="894"/>
    </location>
</feature>
<dbReference type="GO" id="GO:0000149">
    <property type="term" value="F:SNARE binding"/>
    <property type="evidence" value="ECO:0007669"/>
    <property type="project" value="TreeGrafter"/>
</dbReference>
<comment type="caution">
    <text evidence="4">The sequence shown here is derived from an EMBL/GenBank/DDBJ whole genome shotgun (WGS) entry which is preliminary data.</text>
</comment>